<dbReference type="GO" id="GO:0010468">
    <property type="term" value="P:regulation of gene expression"/>
    <property type="evidence" value="ECO:0007669"/>
    <property type="project" value="UniProtKB-ARBA"/>
</dbReference>
<feature type="zinc finger region" description="C3H1-type" evidence="6">
    <location>
        <begin position="796"/>
        <end position="823"/>
    </location>
</feature>
<dbReference type="EC" id="1.1.1.8" evidence="8"/>
<keyword evidence="6" id="KW-0862">Zinc</keyword>
<dbReference type="AlphaFoldDB" id="A0AAW0EH01"/>
<evidence type="ECO:0000256" key="8">
    <source>
        <dbReference type="RuleBase" id="RU361243"/>
    </source>
</evidence>
<evidence type="ECO:0000313" key="11">
    <source>
        <dbReference type="EMBL" id="KAK7064023.1"/>
    </source>
</evidence>
<dbReference type="InterPro" id="IPR000571">
    <property type="entry name" value="Znf_CCCH"/>
</dbReference>
<dbReference type="GO" id="GO:0005975">
    <property type="term" value="P:carbohydrate metabolic process"/>
    <property type="evidence" value="ECO:0007669"/>
    <property type="project" value="InterPro"/>
</dbReference>
<dbReference type="PROSITE" id="PS50088">
    <property type="entry name" value="ANK_REPEAT"/>
    <property type="match status" value="1"/>
</dbReference>
<keyword evidence="2 7" id="KW-0560">Oxidoreductase</keyword>
<dbReference type="PANTHER" id="PTHR11728">
    <property type="entry name" value="GLYCEROL-3-PHOSPHATE DEHYDROGENASE"/>
    <property type="match status" value="1"/>
</dbReference>
<dbReference type="InterPro" id="IPR006168">
    <property type="entry name" value="G3P_DH_NAD-dep"/>
</dbReference>
<feature type="compositionally biased region" description="Basic and acidic residues" evidence="9">
    <location>
        <begin position="953"/>
        <end position="962"/>
    </location>
</feature>
<comment type="catalytic activity">
    <reaction evidence="4 8">
        <text>sn-glycerol 3-phosphate + NAD(+) = dihydroxyacetone phosphate + NADH + H(+)</text>
        <dbReference type="Rhea" id="RHEA:11092"/>
        <dbReference type="ChEBI" id="CHEBI:15378"/>
        <dbReference type="ChEBI" id="CHEBI:57540"/>
        <dbReference type="ChEBI" id="CHEBI:57597"/>
        <dbReference type="ChEBI" id="CHEBI:57642"/>
        <dbReference type="ChEBI" id="CHEBI:57945"/>
        <dbReference type="EC" id="1.1.1.8"/>
    </reaction>
</comment>
<feature type="compositionally biased region" description="Pro residues" evidence="9">
    <location>
        <begin position="702"/>
        <end position="720"/>
    </location>
</feature>
<keyword evidence="5" id="KW-0040">ANK repeat</keyword>
<dbReference type="PANTHER" id="PTHR11728:SF1">
    <property type="entry name" value="GLYCEROL-3-PHOSPHATE DEHYDROGENASE [NAD(+)] 2, CHLOROPLASTIC"/>
    <property type="match status" value="1"/>
</dbReference>
<dbReference type="GO" id="GO:0046168">
    <property type="term" value="P:glycerol-3-phosphate catabolic process"/>
    <property type="evidence" value="ECO:0007669"/>
    <property type="project" value="UniProtKB-UniRule"/>
</dbReference>
<evidence type="ECO:0000256" key="7">
    <source>
        <dbReference type="RuleBase" id="RU000437"/>
    </source>
</evidence>
<evidence type="ECO:0000256" key="3">
    <source>
        <dbReference type="ARBA" id="ARBA00023027"/>
    </source>
</evidence>
<feature type="repeat" description="ANK" evidence="5">
    <location>
        <begin position="459"/>
        <end position="491"/>
    </location>
</feature>
<dbReference type="NCBIfam" id="NF000940">
    <property type="entry name" value="PRK00094.1-2"/>
    <property type="match status" value="1"/>
</dbReference>
<evidence type="ECO:0000256" key="2">
    <source>
        <dbReference type="ARBA" id="ARBA00023002"/>
    </source>
</evidence>
<dbReference type="Proteomes" id="UP001362999">
    <property type="component" value="Unassembled WGS sequence"/>
</dbReference>
<dbReference type="FunFam" id="1.10.1040.10:FF:000001">
    <property type="entry name" value="Glycerol-3-phosphate dehydrogenase [NAD(P)+]"/>
    <property type="match status" value="1"/>
</dbReference>
<dbReference type="Pfam" id="PF14608">
    <property type="entry name" value="zf-CCCH_2"/>
    <property type="match status" value="2"/>
</dbReference>
<dbReference type="Pfam" id="PF01210">
    <property type="entry name" value="NAD_Gly3P_dh_N"/>
    <property type="match status" value="1"/>
</dbReference>
<dbReference type="SMART" id="SM00248">
    <property type="entry name" value="ANK"/>
    <property type="match status" value="2"/>
</dbReference>
<comment type="similarity">
    <text evidence="1 7">Belongs to the NAD-dependent glycerol-3-phosphate dehydrogenase family.</text>
</comment>
<gene>
    <name evidence="11" type="ORF">R3P38DRAFT_3382712</name>
</gene>
<dbReference type="InterPro" id="IPR011128">
    <property type="entry name" value="G3P_DH_NAD-dep_N"/>
</dbReference>
<dbReference type="GO" id="GO:0008270">
    <property type="term" value="F:zinc ion binding"/>
    <property type="evidence" value="ECO:0007669"/>
    <property type="project" value="UniProtKB-KW"/>
</dbReference>
<dbReference type="PROSITE" id="PS50103">
    <property type="entry name" value="ZF_C3H1"/>
    <property type="match status" value="2"/>
</dbReference>
<keyword evidence="6" id="KW-0479">Metal-binding</keyword>
<feature type="domain" description="C3H1-type" evidence="10">
    <location>
        <begin position="585"/>
        <end position="609"/>
    </location>
</feature>
<dbReference type="InterPro" id="IPR008927">
    <property type="entry name" value="6-PGluconate_DH-like_C_sf"/>
</dbReference>
<dbReference type="Pfam" id="PF12796">
    <property type="entry name" value="Ank_2"/>
    <property type="match status" value="1"/>
</dbReference>
<dbReference type="PROSITE" id="PS00957">
    <property type="entry name" value="NAD_G3PDH"/>
    <property type="match status" value="1"/>
</dbReference>
<dbReference type="Gene3D" id="1.25.40.20">
    <property type="entry name" value="Ankyrin repeat-containing domain"/>
    <property type="match status" value="1"/>
</dbReference>
<dbReference type="PROSITE" id="PS50297">
    <property type="entry name" value="ANK_REP_REGION"/>
    <property type="match status" value="1"/>
</dbReference>
<protein>
    <recommendedName>
        <fullName evidence="8">Glycerol-3-phosphate dehydrogenase [NAD(+)]</fullName>
        <ecNumber evidence="8">1.1.1.8</ecNumber>
    </recommendedName>
</protein>
<evidence type="ECO:0000256" key="1">
    <source>
        <dbReference type="ARBA" id="ARBA00011009"/>
    </source>
</evidence>
<dbReference type="GO" id="GO:0005829">
    <property type="term" value="C:cytosol"/>
    <property type="evidence" value="ECO:0007669"/>
    <property type="project" value="TreeGrafter"/>
</dbReference>
<dbReference type="Gene3D" id="3.40.50.720">
    <property type="entry name" value="NAD(P)-binding Rossmann-like Domain"/>
    <property type="match status" value="1"/>
</dbReference>
<evidence type="ECO:0000313" key="12">
    <source>
        <dbReference type="Proteomes" id="UP001362999"/>
    </source>
</evidence>
<feature type="compositionally biased region" description="Pro residues" evidence="9">
    <location>
        <begin position="642"/>
        <end position="670"/>
    </location>
</feature>
<dbReference type="SUPFAM" id="SSF48179">
    <property type="entry name" value="6-phosphogluconate dehydrogenase C-terminal domain-like"/>
    <property type="match status" value="1"/>
</dbReference>
<evidence type="ECO:0000256" key="6">
    <source>
        <dbReference type="PROSITE-ProRule" id="PRU00723"/>
    </source>
</evidence>
<sequence>MLALLSRVHRIQTSRSALPLHALRTFSNASPVSSHRFRYTMPLSKPQPESNSKVLILGAGNFGSCLAEHLGDSDHRVFLWSRESDVVAHFNAHHHNLKYLPEHNFSKNITAVGPDLPDGDFVNEMDVLLFAIPTQFLRENLTKLNRSLHATNLPLLIFVNKGIEIGTDALTLEIIADTCGAEVAKAATFISGPSFAKEIVRRRPTSVSVASFTEAEANKASDLFHQPHFRCYTGSDPIGIELSGALKNVYAIAAGMSDGLGYENNTRAMIITRGLAEMTCIGTAYGASPLTFLGLAGVGDLFLTCSSSSSRNYTVGYRLGQGEPLQKIIETLGSVAEGVSTAKGVKTIIEKLGVSAPIAEQVFEVLYHDKPAKTAVRDLMDLPPSRELDLPPTAGGPAKQLMEKLGLSSGHASLAGFLPSFRSAMVSPLFKACSQGDLDAVNTILATADTVDIEVKDHTGATPLIEAVKNGHLEIVRTLLDKGADPFNASSQGLPETYTMDPAILGMLNFARSKQGQPAVASLPLENGYDASNDVNAYPPPGSYPYYPTINSAMPPNMYYQPPPPPMNMENGATRHSNLPPPEVASNIPCRYFPACRYGTSCLFQHPTGPYFQGPLPPPAQYSTSYDQVPPQPYAPTYYPQPSFPQPPMPPPQGPPMHGPSPEMMPPPPQGQFSPNGAPAVPPYGPISPIMYTHPGQGPLPMSIPPLPPLHHQPAPPVPQSPTATYNPSSPPPNSQAAYIMQNPNPYAHMNGNGYPDTNGMAVKSPQLHSEPLAPARDGSGGGRRGSGRRGSFASRKPTPPCVFFPLGKCKNGNECRFPHVLPQEGAPIHVPTYPSRGGGPRRGGHVNGFTGIEDKMANFSIHDRPHDPNPRFRGKPFPNGHANKRAMVIKQRVPNADDFPVLAGTTTPPTRSMNGSLPNGNGHAGPTAAQILQAPRPVRTNSSQAITPRGGTPDRAKENKPEVNGVESIQTPPVKMPISFASVATAASDVSVAA</sequence>
<evidence type="ECO:0000256" key="9">
    <source>
        <dbReference type="SAM" id="MobiDB-lite"/>
    </source>
</evidence>
<evidence type="ECO:0000259" key="10">
    <source>
        <dbReference type="PROSITE" id="PS50103"/>
    </source>
</evidence>
<dbReference type="HAMAP" id="MF_00394">
    <property type="entry name" value="NAD_Glyc3P_dehydrog"/>
    <property type="match status" value="1"/>
</dbReference>
<feature type="region of interest" description="Disordered" evidence="9">
    <location>
        <begin position="938"/>
        <end position="971"/>
    </location>
</feature>
<dbReference type="InterPro" id="IPR006109">
    <property type="entry name" value="G3P_DH_NAD-dep_C"/>
</dbReference>
<dbReference type="Gene3D" id="1.10.1040.10">
    <property type="entry name" value="N-(1-d-carboxylethyl)-l-norvaline Dehydrogenase, domain 2"/>
    <property type="match status" value="1"/>
</dbReference>
<dbReference type="InterPro" id="IPR036291">
    <property type="entry name" value="NAD(P)-bd_dom_sf"/>
</dbReference>
<dbReference type="InterPro" id="IPR013328">
    <property type="entry name" value="6PGD_dom2"/>
</dbReference>
<keyword evidence="12" id="KW-1185">Reference proteome</keyword>
<feature type="domain" description="C3H1-type" evidence="10">
    <location>
        <begin position="796"/>
        <end position="823"/>
    </location>
</feature>
<dbReference type="SUPFAM" id="SSF48403">
    <property type="entry name" value="Ankyrin repeat"/>
    <property type="match status" value="1"/>
</dbReference>
<comment type="caution">
    <text evidence="11">The sequence shown here is derived from an EMBL/GenBank/DDBJ whole genome shotgun (WGS) entry which is preliminary data.</text>
</comment>
<keyword evidence="6" id="KW-0863">Zinc-finger</keyword>
<dbReference type="Pfam" id="PF07479">
    <property type="entry name" value="NAD_Gly3P_dh_C"/>
    <property type="match status" value="1"/>
</dbReference>
<keyword evidence="3 7" id="KW-0520">NAD</keyword>
<feature type="region of interest" description="Disordered" evidence="9">
    <location>
        <begin position="615"/>
        <end position="798"/>
    </location>
</feature>
<dbReference type="EMBL" id="JAWWNJ010000001">
    <property type="protein sequence ID" value="KAK7064023.1"/>
    <property type="molecule type" value="Genomic_DNA"/>
</dbReference>
<reference evidence="11 12" key="1">
    <citation type="journal article" date="2024" name="J Genomics">
        <title>Draft genome sequencing and assembly of Favolaschia claudopus CIRM-BRFM 2984 isolated from oak limbs.</title>
        <authorList>
            <person name="Navarro D."/>
            <person name="Drula E."/>
            <person name="Chaduli D."/>
            <person name="Cazenave R."/>
            <person name="Ahrendt S."/>
            <person name="Wang J."/>
            <person name="Lipzen A."/>
            <person name="Daum C."/>
            <person name="Barry K."/>
            <person name="Grigoriev I.V."/>
            <person name="Favel A."/>
            <person name="Rosso M.N."/>
            <person name="Martin F."/>
        </authorList>
    </citation>
    <scope>NUCLEOTIDE SEQUENCE [LARGE SCALE GENOMIC DNA]</scope>
    <source>
        <strain evidence="11 12">CIRM-BRFM 2984</strain>
    </source>
</reference>
<dbReference type="GO" id="GO:0051287">
    <property type="term" value="F:NAD binding"/>
    <property type="evidence" value="ECO:0007669"/>
    <property type="project" value="UniProtKB-UniRule"/>
</dbReference>
<dbReference type="SUPFAM" id="SSF51735">
    <property type="entry name" value="NAD(P)-binding Rossmann-fold domains"/>
    <property type="match status" value="1"/>
</dbReference>
<organism evidence="11 12">
    <name type="scientific">Favolaschia claudopus</name>
    <dbReference type="NCBI Taxonomy" id="2862362"/>
    <lineage>
        <taxon>Eukaryota</taxon>
        <taxon>Fungi</taxon>
        <taxon>Dikarya</taxon>
        <taxon>Basidiomycota</taxon>
        <taxon>Agaricomycotina</taxon>
        <taxon>Agaricomycetes</taxon>
        <taxon>Agaricomycetidae</taxon>
        <taxon>Agaricales</taxon>
        <taxon>Marasmiineae</taxon>
        <taxon>Mycenaceae</taxon>
        <taxon>Favolaschia</taxon>
    </lineage>
</organism>
<dbReference type="InterPro" id="IPR036770">
    <property type="entry name" value="Ankyrin_rpt-contain_sf"/>
</dbReference>
<dbReference type="InterPro" id="IPR002110">
    <property type="entry name" value="Ankyrin_rpt"/>
</dbReference>
<feature type="zinc finger region" description="C3H1-type" evidence="6">
    <location>
        <begin position="585"/>
        <end position="609"/>
    </location>
</feature>
<dbReference type="PRINTS" id="PR00077">
    <property type="entry name" value="GPDHDRGNASE"/>
</dbReference>
<dbReference type="SMART" id="SM00356">
    <property type="entry name" value="ZnF_C3H1"/>
    <property type="match status" value="2"/>
</dbReference>
<evidence type="ECO:0000256" key="4">
    <source>
        <dbReference type="ARBA" id="ARBA00048683"/>
    </source>
</evidence>
<proteinExistence type="inferred from homology"/>
<name>A0AAW0EH01_9AGAR</name>
<evidence type="ECO:0000256" key="5">
    <source>
        <dbReference type="PROSITE-ProRule" id="PRU00023"/>
    </source>
</evidence>
<dbReference type="GO" id="GO:0141152">
    <property type="term" value="F:glycerol-3-phosphate dehydrogenase (NAD+) activity"/>
    <property type="evidence" value="ECO:0007669"/>
    <property type="project" value="UniProtKB-UniRule"/>
</dbReference>
<dbReference type="NCBIfam" id="NF000942">
    <property type="entry name" value="PRK00094.1-4"/>
    <property type="match status" value="1"/>
</dbReference>
<accession>A0AAW0EH01</accession>